<proteinExistence type="predicted"/>
<evidence type="ECO:0000313" key="3">
    <source>
        <dbReference type="EMBL" id="VTO95437.1"/>
    </source>
</evidence>
<organism evidence="3">
    <name type="scientific">Mycobacterium riyadhense</name>
    <dbReference type="NCBI Taxonomy" id="486698"/>
    <lineage>
        <taxon>Bacteria</taxon>
        <taxon>Bacillati</taxon>
        <taxon>Actinomycetota</taxon>
        <taxon>Actinomycetes</taxon>
        <taxon>Mycobacteriales</taxon>
        <taxon>Mycobacteriaceae</taxon>
        <taxon>Mycobacterium</taxon>
    </lineage>
</organism>
<dbReference type="InterPro" id="IPR052019">
    <property type="entry name" value="F420H2_bilvrd_red/Heme_oxyg"/>
</dbReference>
<dbReference type="GO" id="GO:0070967">
    <property type="term" value="F:coenzyme F420 binding"/>
    <property type="evidence" value="ECO:0007669"/>
    <property type="project" value="TreeGrafter"/>
</dbReference>
<dbReference type="InterPro" id="IPR011576">
    <property type="entry name" value="Pyridox_Oxase_N"/>
</dbReference>
<name>A0A653EDM2_9MYCO</name>
<accession>A0A653EDM2</accession>
<reference evidence="3" key="1">
    <citation type="submission" date="2019-05" db="EMBL/GenBank/DDBJ databases">
        <authorList>
            <person name="Naeem R."/>
            <person name="Antony C."/>
            <person name="Guan Q."/>
        </authorList>
    </citation>
    <scope>NUCLEOTIDE SEQUENCE</scope>
    <source>
        <strain evidence="3">2</strain>
    </source>
</reference>
<dbReference type="PANTHER" id="PTHR35176">
    <property type="entry name" value="HEME OXYGENASE HI_0854-RELATED"/>
    <property type="match status" value="1"/>
</dbReference>
<dbReference type="GO" id="GO:0005829">
    <property type="term" value="C:cytosol"/>
    <property type="evidence" value="ECO:0007669"/>
    <property type="project" value="TreeGrafter"/>
</dbReference>
<protein>
    <submittedName>
        <fullName evidence="3">Pyridoxamine 5'-phosphate oxidase</fullName>
    </submittedName>
</protein>
<sequence>MMNKQELARDLGHPDAQKLLSGSMARLAYNGHDGFPRVIPVGFYWTGERIVVSTAPTSPKARALSSRPQVALTIDTGSTPEEAKALLVRGLATLETVDGVTDEYLAAARSSMDGPQLAEFERTVRSTYKQMVRISIEPVWARFYDFGAGRLPAYLANLVNDGWPTADRDDRTFTNVFFVFHVQIARLTDAGVT</sequence>
<keyword evidence="1" id="KW-0560">Oxidoreductase</keyword>
<gene>
    <name evidence="3" type="ORF">BIN_B_00915</name>
</gene>
<dbReference type="SUPFAM" id="SSF50475">
    <property type="entry name" value="FMN-binding split barrel"/>
    <property type="match status" value="1"/>
</dbReference>
<dbReference type="Gene3D" id="2.30.110.10">
    <property type="entry name" value="Electron Transport, Fmn-binding Protein, Chain A"/>
    <property type="match status" value="1"/>
</dbReference>
<feature type="domain" description="Pyridoxamine 5'-phosphate oxidase N-terminal" evidence="2">
    <location>
        <begin position="24"/>
        <end position="124"/>
    </location>
</feature>
<dbReference type="AlphaFoldDB" id="A0A653EDM2"/>
<dbReference type="PANTHER" id="PTHR35176:SF6">
    <property type="entry name" value="HEME OXYGENASE HI_0854-RELATED"/>
    <property type="match status" value="1"/>
</dbReference>
<evidence type="ECO:0000259" key="2">
    <source>
        <dbReference type="Pfam" id="PF01243"/>
    </source>
</evidence>
<dbReference type="EMBL" id="LR589067">
    <property type="protein sequence ID" value="VTO95437.1"/>
    <property type="molecule type" value="Genomic_DNA"/>
</dbReference>
<evidence type="ECO:0000256" key="1">
    <source>
        <dbReference type="ARBA" id="ARBA00023002"/>
    </source>
</evidence>
<dbReference type="InterPro" id="IPR012349">
    <property type="entry name" value="Split_barrel_FMN-bd"/>
</dbReference>
<dbReference type="GO" id="GO:0016627">
    <property type="term" value="F:oxidoreductase activity, acting on the CH-CH group of donors"/>
    <property type="evidence" value="ECO:0007669"/>
    <property type="project" value="TreeGrafter"/>
</dbReference>
<dbReference type="Pfam" id="PF01243">
    <property type="entry name" value="PNPOx_N"/>
    <property type="match status" value="1"/>
</dbReference>